<dbReference type="Proteomes" id="UP000305887">
    <property type="component" value="Unassembled WGS sequence"/>
</dbReference>
<dbReference type="PANTHER" id="PTHR47197:SF3">
    <property type="entry name" value="DIHYDRO-HEME D1 DEHYDROGENASE"/>
    <property type="match status" value="1"/>
</dbReference>
<dbReference type="Pfam" id="PF02239">
    <property type="entry name" value="Cytochrom_D1"/>
    <property type="match status" value="1"/>
</dbReference>
<evidence type="ECO:0000313" key="1">
    <source>
        <dbReference type="EMBL" id="TNC45260.1"/>
    </source>
</evidence>
<gene>
    <name evidence="1" type="ORF">FHG66_20125</name>
</gene>
<protein>
    <submittedName>
        <fullName evidence="1">YncE family protein</fullName>
    </submittedName>
</protein>
<comment type="caution">
    <text evidence="1">The sequence shown here is derived from an EMBL/GenBank/DDBJ whole genome shotgun (WGS) entry which is preliminary data.</text>
</comment>
<dbReference type="InterPro" id="IPR011964">
    <property type="entry name" value="YVTN_b-propeller_repeat"/>
</dbReference>
<dbReference type="InterPro" id="IPR015943">
    <property type="entry name" value="WD40/YVTN_repeat-like_dom_sf"/>
</dbReference>
<proteinExistence type="predicted"/>
<dbReference type="Gene3D" id="2.130.10.10">
    <property type="entry name" value="YVTN repeat-like/Quinoprotein amine dehydrogenase"/>
    <property type="match status" value="2"/>
</dbReference>
<sequence>MRWREPPRARVPALGEMMKLLFSTDTDSGTITVIDLDATATTPIATIPVGNGPRGAVRFTRTGRGFVTNHAGNTISEIDANTLREAQRITVGVAPIGVSIAPGDRFLIVSNGGDNTVSIVDLESNQEIYQVPVGREPRHPDITPSGDFAYVPISGEDYISKIDLRPLAEGNVRNVREVTRIPTGKGTMPYSAAISPDGRTVIAANNQADFVSIIDTATDQVSSALNVGHKGARGTAYTPDSSVAFVSIENVSEVVAIDLATAQLTARYPVAPGPRGLLFDADTGTVFVSAFDRTSIPNRSGNAVSAVNFGTQTFTSAAGLQPQIMDIQVGAGPCSVSIYKSP</sequence>
<dbReference type="InterPro" id="IPR051200">
    <property type="entry name" value="Host-pathogen_enzymatic-act"/>
</dbReference>
<dbReference type="AlphaFoldDB" id="A0A5C4MNV7"/>
<organism evidence="1 2">
    <name type="scientific">Rubellimicrobium rubrum</name>
    <dbReference type="NCBI Taxonomy" id="2585369"/>
    <lineage>
        <taxon>Bacteria</taxon>
        <taxon>Pseudomonadati</taxon>
        <taxon>Pseudomonadota</taxon>
        <taxon>Alphaproteobacteria</taxon>
        <taxon>Rhodobacterales</taxon>
        <taxon>Roseobacteraceae</taxon>
        <taxon>Rubellimicrobium</taxon>
    </lineage>
</organism>
<dbReference type="InterPro" id="IPR011048">
    <property type="entry name" value="Haem_d1_sf"/>
</dbReference>
<accession>A0A5C4MNV7</accession>
<dbReference type="SUPFAM" id="SSF51004">
    <property type="entry name" value="C-terminal (heme d1) domain of cytochrome cd1-nitrite reductase"/>
    <property type="match status" value="1"/>
</dbReference>
<reference evidence="1 2" key="1">
    <citation type="submission" date="2019-06" db="EMBL/GenBank/DDBJ databases">
        <title>YIM 131921 draft genome.</title>
        <authorList>
            <person name="Jiang L."/>
        </authorList>
    </citation>
    <scope>NUCLEOTIDE SEQUENCE [LARGE SCALE GENOMIC DNA]</scope>
    <source>
        <strain evidence="1 2">YIM 131921</strain>
    </source>
</reference>
<keyword evidence="2" id="KW-1185">Reference proteome</keyword>
<dbReference type="OrthoDB" id="145213at2"/>
<dbReference type="PANTHER" id="PTHR47197">
    <property type="entry name" value="PROTEIN NIRF"/>
    <property type="match status" value="1"/>
</dbReference>
<dbReference type="NCBIfam" id="TIGR02276">
    <property type="entry name" value="beta_rpt_yvtn"/>
    <property type="match status" value="1"/>
</dbReference>
<name>A0A5C4MNV7_9RHOB</name>
<evidence type="ECO:0000313" key="2">
    <source>
        <dbReference type="Proteomes" id="UP000305887"/>
    </source>
</evidence>
<dbReference type="EMBL" id="VDFU01000048">
    <property type="protein sequence ID" value="TNC45260.1"/>
    <property type="molecule type" value="Genomic_DNA"/>
</dbReference>